<proteinExistence type="predicted"/>
<comment type="caution">
    <text evidence="1">The sequence shown here is derived from an EMBL/GenBank/DDBJ whole genome shotgun (WGS) entry which is preliminary data.</text>
</comment>
<dbReference type="EMBL" id="JAGTPW010000004">
    <property type="protein sequence ID" value="MBR8644127.1"/>
    <property type="molecule type" value="Genomic_DNA"/>
</dbReference>
<evidence type="ECO:0000313" key="1">
    <source>
        <dbReference type="EMBL" id="MBR8644127.1"/>
    </source>
</evidence>
<sequence length="49" mass="5514">MTERNENNEQIASSNLMADQEVPVQQEFTSAKKAVDDDEVKKCILLVFG</sequence>
<gene>
    <name evidence="1" type="ORF">KEH51_03910</name>
</gene>
<protein>
    <submittedName>
        <fullName evidence="1">Uncharacterized protein</fullName>
    </submittedName>
</protein>
<accession>A0A941FQ49</accession>
<evidence type="ECO:0000313" key="2">
    <source>
        <dbReference type="Proteomes" id="UP000680045"/>
    </source>
</evidence>
<dbReference type="AlphaFoldDB" id="A0A941FQ49"/>
<reference evidence="1" key="1">
    <citation type="submission" date="2021-04" db="EMBL/GenBank/DDBJ databases">
        <title>Whole genome sequencing of Enterococci isolates from hospitalized patients.</title>
        <authorList>
            <person name="Ogoti B.M."/>
            <person name="Onyambu F.G."/>
        </authorList>
    </citation>
    <scope>NUCLEOTIDE SEQUENCE</scope>
    <source>
        <strain evidence="1">242</strain>
    </source>
</reference>
<organism evidence="1 2">
    <name type="scientific">Peribacillus frigoritolerans</name>
    <dbReference type="NCBI Taxonomy" id="450367"/>
    <lineage>
        <taxon>Bacteria</taxon>
        <taxon>Bacillati</taxon>
        <taxon>Bacillota</taxon>
        <taxon>Bacilli</taxon>
        <taxon>Bacillales</taxon>
        <taxon>Bacillaceae</taxon>
        <taxon>Peribacillus</taxon>
    </lineage>
</organism>
<name>A0A941FQ49_9BACI</name>
<dbReference type="Proteomes" id="UP000680045">
    <property type="component" value="Unassembled WGS sequence"/>
</dbReference>